<name>F8P613_SERL9</name>
<evidence type="ECO:0000259" key="2">
    <source>
        <dbReference type="Pfam" id="PF03372"/>
    </source>
</evidence>
<feature type="coiled-coil region" evidence="1">
    <location>
        <begin position="514"/>
        <end position="572"/>
    </location>
</feature>
<reference evidence="3" key="1">
    <citation type="submission" date="2011-04" db="EMBL/GenBank/DDBJ databases">
        <title>Evolution of plant cell wall degrading machinery underlies the functional diversity of forest fungi.</title>
        <authorList>
            <consortium name="US DOE Joint Genome Institute (JGI-PGF)"/>
            <person name="Eastwood D.C."/>
            <person name="Floudas D."/>
            <person name="Binder M."/>
            <person name="Majcherczyk A."/>
            <person name="Schneider P."/>
            <person name="Aerts A."/>
            <person name="Asiegbu F.O."/>
            <person name="Baker S.E."/>
            <person name="Barry K."/>
            <person name="Bendiksby M."/>
            <person name="Blumentritt M."/>
            <person name="Coutinho P.M."/>
            <person name="Cullen D."/>
            <person name="Cullen D."/>
            <person name="Gathman A."/>
            <person name="Goodell B."/>
            <person name="Henrissat B."/>
            <person name="Ihrmark K."/>
            <person name="Kauserud H."/>
            <person name="Kohler A."/>
            <person name="LaButti K."/>
            <person name="Lapidus A."/>
            <person name="Lavin J.L."/>
            <person name="Lee Y.-H."/>
            <person name="Lindquist E."/>
            <person name="Lilly W."/>
            <person name="Lucas S."/>
            <person name="Morin E."/>
            <person name="Murat C."/>
            <person name="Oguiza J.A."/>
            <person name="Park J."/>
            <person name="Pisabarro A.G."/>
            <person name="Riley R."/>
            <person name="Rosling A."/>
            <person name="Salamov A."/>
            <person name="Schmidt O."/>
            <person name="Schmutz J."/>
            <person name="Skrede I."/>
            <person name="Stenlid J."/>
            <person name="Wiebenga A."/>
            <person name="Xie X."/>
            <person name="Kues U."/>
            <person name="Hibbett D.S."/>
            <person name="Hoffmeister D."/>
            <person name="Hogberg N."/>
            <person name="Martin F."/>
            <person name="Grigoriev I.V."/>
            <person name="Watkinson S.C."/>
        </authorList>
    </citation>
    <scope>NUCLEOTIDE SEQUENCE</scope>
    <source>
        <strain evidence="3">S7.9</strain>
    </source>
</reference>
<dbReference type="OrthoDB" id="2671967at2759"/>
<dbReference type="InterPro" id="IPR005135">
    <property type="entry name" value="Endo/exonuclease/phosphatase"/>
</dbReference>
<gene>
    <name evidence="3" type="ORF">SERLADRAFT_441269</name>
</gene>
<organism>
    <name type="scientific">Serpula lacrymans var. lacrymans (strain S7.9)</name>
    <name type="common">Dry rot fungus</name>
    <dbReference type="NCBI Taxonomy" id="578457"/>
    <lineage>
        <taxon>Eukaryota</taxon>
        <taxon>Fungi</taxon>
        <taxon>Dikarya</taxon>
        <taxon>Basidiomycota</taxon>
        <taxon>Agaricomycotina</taxon>
        <taxon>Agaricomycetes</taxon>
        <taxon>Agaricomycetidae</taxon>
        <taxon>Boletales</taxon>
        <taxon>Coniophorineae</taxon>
        <taxon>Serpulaceae</taxon>
        <taxon>Serpula</taxon>
    </lineage>
</organism>
<dbReference type="InterPro" id="IPR036691">
    <property type="entry name" value="Endo/exonu/phosph_ase_sf"/>
</dbReference>
<sequence>MSGTGTRLLPTFWLNASWGNRLIMKLDLMSAPSNEVLVANDTVVGDVERAENNKAYRRYAHNHPTKELATPTDLGACAQFIIFNTKSMSVRKTWHELRTTLGDEFCAAVAKIKHVTHLNCHPRMDMWLRGDIGGTFARLLRARTKYRTHGFREQLIETLTKTNPDMAPKAIGLRVMSSWRIAVWQPWQDWEPPEKAPKVSPRPVNSGILTLNINGFQKKKELVQDVLQTNRIAVCALQETLVAPTHFPLRIDGYNSFVSPWVEGFRGQALLIDLSLPAYEIPRAKPDTPSGGRYVIHVKVSGLRDIKRPVHFLAAYLPSGGNFRLERKFALQSIVDRFDHILEKDPGALVVCLGDLNIDHETLDRRLKRKTNNVIRLPPVGSPLSRFPIWGTAKAIDHILASPQAYNLLRKPRVIRSDCISDHRPLISHIRSSKYEHRILPAKVWRTDAKMIRRFSEQIANDNCWGVFQDMEITEYAELSEAAVLFSKVTHQVTTHFGVKTQSGYQKTKLPRKLKNLQKKCARYGKEVAKEQEEVLSASPRIGVSELLITKHKRAKTQLNKAKKEWQRREKEKLYSQISDDYVAHDHKNVWSRLRAQVDTKLRGNNLQPVHNKAGELKVDMEGIFDAIAEHYRALAHDDPNGISQNPEHWDVWHK</sequence>
<evidence type="ECO:0000256" key="1">
    <source>
        <dbReference type="SAM" id="Coils"/>
    </source>
</evidence>
<protein>
    <recommendedName>
        <fullName evidence="2">Endonuclease/exonuclease/phosphatase domain-containing protein</fullName>
    </recommendedName>
</protein>
<feature type="domain" description="Endonuclease/exonuclease/phosphatase" evidence="2">
    <location>
        <begin position="209"/>
        <end position="423"/>
    </location>
</feature>
<dbReference type="GO" id="GO:0003824">
    <property type="term" value="F:catalytic activity"/>
    <property type="evidence" value="ECO:0007669"/>
    <property type="project" value="InterPro"/>
</dbReference>
<evidence type="ECO:0000313" key="3">
    <source>
        <dbReference type="EMBL" id="EGO20880.1"/>
    </source>
</evidence>
<dbReference type="RefSeq" id="XP_007321837.1">
    <property type="nucleotide sequence ID" value="XM_007321775.1"/>
</dbReference>
<dbReference type="Pfam" id="PF03372">
    <property type="entry name" value="Exo_endo_phos"/>
    <property type="match status" value="1"/>
</dbReference>
<dbReference type="KEGG" id="sla:SERLADRAFT_441269"/>
<dbReference type="HOGENOM" id="CLU_418655_0_0_1"/>
<dbReference type="EMBL" id="GL945439">
    <property type="protein sequence ID" value="EGO20880.1"/>
    <property type="molecule type" value="Genomic_DNA"/>
</dbReference>
<accession>F8P613</accession>
<dbReference type="AlphaFoldDB" id="F8P613"/>
<dbReference type="Gene3D" id="3.60.10.10">
    <property type="entry name" value="Endonuclease/exonuclease/phosphatase"/>
    <property type="match status" value="1"/>
</dbReference>
<dbReference type="Proteomes" id="UP000008064">
    <property type="component" value="Unassembled WGS sequence"/>
</dbReference>
<keyword evidence="1" id="KW-0175">Coiled coil</keyword>
<dbReference type="GeneID" id="18815525"/>
<dbReference type="SUPFAM" id="SSF56219">
    <property type="entry name" value="DNase I-like"/>
    <property type="match status" value="1"/>
</dbReference>
<proteinExistence type="predicted"/>